<dbReference type="InterPro" id="IPR006096">
    <property type="entry name" value="Glu/Leu/Phe/Val/Trp_DH_C"/>
</dbReference>
<dbReference type="Gene3D" id="3.40.50.720">
    <property type="entry name" value="NAD(P)-binding Rossmann-like Domain"/>
    <property type="match status" value="1"/>
</dbReference>
<dbReference type="Pfam" id="PF00208">
    <property type="entry name" value="ELFV_dehydrog"/>
    <property type="match status" value="1"/>
</dbReference>
<evidence type="ECO:0000256" key="2">
    <source>
        <dbReference type="ARBA" id="ARBA00023002"/>
    </source>
</evidence>
<dbReference type="InterPro" id="IPR036291">
    <property type="entry name" value="NAD(P)-bd_dom_sf"/>
</dbReference>
<dbReference type="AlphaFoldDB" id="A0A370PRW5"/>
<evidence type="ECO:0000259" key="6">
    <source>
        <dbReference type="SMART" id="SM00839"/>
    </source>
</evidence>
<feature type="region of interest" description="Disordered" evidence="5">
    <location>
        <begin position="33"/>
        <end position="84"/>
    </location>
</feature>
<comment type="function">
    <text evidence="4">NAD(+)-dependent glutamate dehydrogenase which degrades glutamate to ammonia and alpha-ketoglutarate.</text>
</comment>
<evidence type="ECO:0000313" key="7">
    <source>
        <dbReference type="EMBL" id="RDK44937.1"/>
    </source>
</evidence>
<dbReference type="EMBL" id="KZ851848">
    <property type="protein sequence ID" value="RDK44937.1"/>
    <property type="molecule type" value="Genomic_DNA"/>
</dbReference>
<dbReference type="SUPFAM" id="SSF51735">
    <property type="entry name" value="NAD(P)-binding Rossmann-fold domains"/>
    <property type="match status" value="1"/>
</dbReference>
<feature type="domain" description="Glutamate/phenylalanine/leucine/valine/L-tryptophan dehydrogenase C-terminal" evidence="6">
    <location>
        <begin position="763"/>
        <end position="1027"/>
    </location>
</feature>
<dbReference type="EC" id="1.4.1.2" evidence="4"/>
<evidence type="ECO:0000313" key="8">
    <source>
        <dbReference type="Proteomes" id="UP000254937"/>
    </source>
</evidence>
<dbReference type="PIRSF" id="PIRSF000184">
    <property type="entry name" value="GDH_NAD"/>
    <property type="match status" value="1"/>
</dbReference>
<protein>
    <recommendedName>
        <fullName evidence="4">NAD-specific glutamate dehydrogenase</fullName>
        <ecNumber evidence="4">1.4.1.2</ecNumber>
    </recommendedName>
</protein>
<evidence type="ECO:0000256" key="1">
    <source>
        <dbReference type="ARBA" id="ARBA00006382"/>
    </source>
</evidence>
<keyword evidence="2 4" id="KW-0560">Oxidoreductase</keyword>
<dbReference type="Pfam" id="PF23147">
    <property type="entry name" value="GDH2_N"/>
    <property type="match status" value="1"/>
</dbReference>
<evidence type="ECO:0000256" key="4">
    <source>
        <dbReference type="PIRNR" id="PIRNR000184"/>
    </source>
</evidence>
<keyword evidence="3 4" id="KW-0520">NAD</keyword>
<keyword evidence="8" id="KW-1185">Reference proteome</keyword>
<evidence type="ECO:0000256" key="5">
    <source>
        <dbReference type="SAM" id="MobiDB-lite"/>
    </source>
</evidence>
<evidence type="ECO:0000256" key="3">
    <source>
        <dbReference type="ARBA" id="ARBA00023027"/>
    </source>
</evidence>
<gene>
    <name evidence="7" type="ORF">M752DRAFT_274226</name>
</gene>
<dbReference type="GO" id="GO:0006538">
    <property type="term" value="P:L-glutamate catabolic process"/>
    <property type="evidence" value="ECO:0007669"/>
    <property type="project" value="UniProtKB-UniRule"/>
</dbReference>
<accession>A0A370PRW5</accession>
<dbReference type="PANTHER" id="PTHR11606">
    <property type="entry name" value="GLUTAMATE DEHYDROGENASE"/>
    <property type="match status" value="1"/>
</dbReference>
<feature type="compositionally biased region" description="Polar residues" evidence="5">
    <location>
        <begin position="38"/>
        <end position="56"/>
    </location>
</feature>
<dbReference type="GO" id="GO:0005739">
    <property type="term" value="C:mitochondrion"/>
    <property type="evidence" value="ECO:0007669"/>
    <property type="project" value="UniProtKB-UniRule"/>
</dbReference>
<dbReference type="SMART" id="SM00839">
    <property type="entry name" value="ELFV_dehydrog"/>
    <property type="match status" value="1"/>
</dbReference>
<reference evidence="7 8" key="1">
    <citation type="submission" date="2018-07" db="EMBL/GenBank/DDBJ databases">
        <title>Section-level genome sequencing of Aspergillus section Nigri to investigate inter- and intra-species variation.</title>
        <authorList>
            <consortium name="DOE Joint Genome Institute"/>
            <person name="Vesth T.C."/>
            <person name="Nybo J.L."/>
            <person name="Theobald S."/>
            <person name="Frisvad J.C."/>
            <person name="Larsen T.O."/>
            <person name="Nielsen K.F."/>
            <person name="Hoof J.B."/>
            <person name="Brandl J."/>
            <person name="Salamov A."/>
            <person name="Riley R."/>
            <person name="Gladden J.M."/>
            <person name="Phatale P."/>
            <person name="Nielsen M.T."/>
            <person name="Lyhne E.K."/>
            <person name="Kogle M.E."/>
            <person name="Strasser K."/>
            <person name="McDonnell E."/>
            <person name="Barry K."/>
            <person name="Clum A."/>
            <person name="Chen C."/>
            <person name="Nolan M."/>
            <person name="Sandor L."/>
            <person name="Kuo A."/>
            <person name="Lipzen A."/>
            <person name="Hainaut M."/>
            <person name="Drula E."/>
            <person name="Tsang A."/>
            <person name="Magnuson J.K."/>
            <person name="Henrissat B."/>
            <person name="Wiebenga A."/>
            <person name="Simmons B.A."/>
            <person name="Makela M.R."/>
            <person name="De vries R.P."/>
            <person name="Grigoriev I.V."/>
            <person name="Mortensen U.H."/>
            <person name="Baker S.E."/>
            <person name="Andersen M.R."/>
        </authorList>
    </citation>
    <scope>NUCLEOTIDE SEQUENCE [LARGE SCALE GENOMIC DNA]</scope>
    <source>
        <strain evidence="7 8">ATCC 13157</strain>
    </source>
</reference>
<sequence length="1095" mass="123083">MHGSPSNRYKPTSAASFLSSIEPLNSSCHSTPIMVSPAPSSSPLSDGHLNGNNTLPMRTGPKLYGSNDGSQSGAGTPLGFQRHPHNKILDNVAGSSVRQPSPQPTHLAIPGGGQHRILSEEDPGYVAAKFEGKEKQMEQVMDQLEKKGFIPIEFVVGETEWFYNQLGIDDTYFQTESVDAIVTQILSLYAAKVAAYARDDKKLEIRLDKEAEDHAVYIDTSKPGIATVEGPGYEQRIDKKYINPSSQGNSYRVETFRSPTPIPGDDGQQLRCYFVYKCQFANPTPDPNETNIDIIGEKRFLQKATPNTKAIYQEIISNAVSRSGPVIELFEIEKSREKRLVIAYRQGSAMGLFSALSDLYHYYRLTSSRKYLENFSNGITVISLYLRPLPNKEIAAKYPPIEAAIHQIIKEVSLLYCIPQNKFQHHFASGRLSLQETIYAHCAWVFVQQFLNRLGSEYISLTDLLDSNNSVHAELLAKIKKRLRTETFTSDYILEIVNKYPELIHKLYLDFANTHYVQTRGPAEDDFLPTLSYLRLQVDEVLDGPKLKQLISSTAANEHDEMVMSAFRVFNASILKTNFFTPTKVALSFRLNPDFLPEHEYPQRLYGMFLVISSEFRGFHLRFRDIARGGIRIVKSRNKEAYSINARSLFDENYNLANTQQRKNKDIPEGGAKGVILLDVNHQDKARVAFEKYIDSILDLLLPPVSPGIKDPIVDLHGKDEILFMGPDENTAELVDWATEHARNRGAPWWKSFFTGKSPRLGGIPHDTYGMTTLSVRQYVLGIYRKLKIDPSTIRKLQTGGPDGDLGSNEILLSNEKYTAIVDGSGVIVDPQGLDHEELVRLAKKRATISEFDLSKLSPKGYRVLVDESNVHLPSGELVHNGMIFRNLFHLRRDQQYDTFVPCGGRPESIDLSTVGKLIKDGKATIPYIVEGANLFITQDSKLRLERAGCILFKDASANKGGVTSSSLEVLASLSFDDEEFVENMCIREDGTVPTFYSEYVKQVQEVIKSNATLEFEAIWREHEKTGLLRSVLSDRLSVAITQLDEELQKTELWDNVELRRSVLHDALPNLLLQKIGLDTILQRVSLTAQRISLT</sequence>
<dbReference type="InterPro" id="IPR016210">
    <property type="entry name" value="NAD-GDH_euk"/>
</dbReference>
<dbReference type="Pfam" id="PF23152">
    <property type="entry name" value="GDH_2nd"/>
    <property type="match status" value="1"/>
</dbReference>
<comment type="catalytic activity">
    <reaction evidence="4">
        <text>L-glutamate + NAD(+) + H2O = 2-oxoglutarate + NH4(+) + NADH + H(+)</text>
        <dbReference type="Rhea" id="RHEA:15133"/>
        <dbReference type="ChEBI" id="CHEBI:15377"/>
        <dbReference type="ChEBI" id="CHEBI:15378"/>
        <dbReference type="ChEBI" id="CHEBI:16810"/>
        <dbReference type="ChEBI" id="CHEBI:28938"/>
        <dbReference type="ChEBI" id="CHEBI:29985"/>
        <dbReference type="ChEBI" id="CHEBI:57540"/>
        <dbReference type="ChEBI" id="CHEBI:57945"/>
        <dbReference type="EC" id="1.4.1.2"/>
    </reaction>
</comment>
<dbReference type="InterPro" id="IPR056365">
    <property type="entry name" value="NAD-GDH_2nd"/>
</dbReference>
<dbReference type="SUPFAM" id="SSF53223">
    <property type="entry name" value="Aminoacid dehydrogenase-like, N-terminal domain"/>
    <property type="match status" value="1"/>
</dbReference>
<dbReference type="Proteomes" id="UP000254937">
    <property type="component" value="Unassembled WGS sequence"/>
</dbReference>
<comment type="similarity">
    <text evidence="1 4">Belongs to the Glu/Leu/Phe/Val dehydrogenases family.</text>
</comment>
<dbReference type="GO" id="GO:0004352">
    <property type="term" value="F:glutamate dehydrogenase (NAD+) activity"/>
    <property type="evidence" value="ECO:0007669"/>
    <property type="project" value="UniProtKB-UniRule"/>
</dbReference>
<dbReference type="InterPro" id="IPR046346">
    <property type="entry name" value="Aminoacid_DH-like_N_sf"/>
</dbReference>
<name>A0A370PRW5_ASPPH</name>
<dbReference type="InterPro" id="IPR055480">
    <property type="entry name" value="NAD-GDH_N"/>
</dbReference>
<proteinExistence type="inferred from homology"/>
<organism evidence="7 8">
    <name type="scientific">Aspergillus phoenicis ATCC 13157</name>
    <dbReference type="NCBI Taxonomy" id="1353007"/>
    <lineage>
        <taxon>Eukaryota</taxon>
        <taxon>Fungi</taxon>
        <taxon>Dikarya</taxon>
        <taxon>Ascomycota</taxon>
        <taxon>Pezizomycotina</taxon>
        <taxon>Eurotiomycetes</taxon>
        <taxon>Eurotiomycetidae</taxon>
        <taxon>Eurotiales</taxon>
        <taxon>Aspergillaceae</taxon>
        <taxon>Aspergillus</taxon>
    </lineage>
</organism>
<dbReference type="PANTHER" id="PTHR11606:SF24">
    <property type="entry name" value="NAD-SPECIFIC GLUTAMATE DEHYDROGENASE"/>
    <property type="match status" value="1"/>
</dbReference>